<evidence type="ECO:0000313" key="2">
    <source>
        <dbReference type="EMBL" id="CNI70912.1"/>
    </source>
</evidence>
<name>A0A0T9RLY6_9GAMM</name>
<gene>
    <name evidence="2" type="ORF">ERS008529_04723</name>
    <name evidence="3" type="ORF">ERS137968_04893</name>
</gene>
<accession>A0A0T9RLY6</accession>
<dbReference type="Proteomes" id="UP000045840">
    <property type="component" value="Unassembled WGS sequence"/>
</dbReference>
<dbReference type="STRING" id="1288385.ERS137968_04893"/>
<dbReference type="EMBL" id="CQAZ01000110">
    <property type="protein sequence ID" value="CNI70912.1"/>
    <property type="molecule type" value="Genomic_DNA"/>
</dbReference>
<protein>
    <submittedName>
        <fullName evidence="2">Uncharacterized protein</fullName>
    </submittedName>
</protein>
<organism evidence="2 5">
    <name type="scientific">Yersinia pekkanenii</name>
    <dbReference type="NCBI Taxonomy" id="1288385"/>
    <lineage>
        <taxon>Bacteria</taxon>
        <taxon>Pseudomonadati</taxon>
        <taxon>Pseudomonadota</taxon>
        <taxon>Gammaproteobacteria</taxon>
        <taxon>Enterobacterales</taxon>
        <taxon>Yersiniaceae</taxon>
        <taxon>Yersinia</taxon>
    </lineage>
</organism>
<feature type="transmembrane region" description="Helical" evidence="1">
    <location>
        <begin position="55"/>
        <end position="79"/>
    </location>
</feature>
<evidence type="ECO:0000313" key="4">
    <source>
        <dbReference type="Proteomes" id="UP000044625"/>
    </source>
</evidence>
<proteinExistence type="predicted"/>
<keyword evidence="4" id="KW-1185">Reference proteome</keyword>
<dbReference type="AlphaFoldDB" id="A0A0T9RLY6"/>
<reference evidence="3 4" key="1">
    <citation type="submission" date="2015-03" db="EMBL/GenBank/DDBJ databases">
        <authorList>
            <consortium name="Pathogen Informatics"/>
            <person name="Murphy D."/>
        </authorList>
    </citation>
    <scope>NUCLEOTIDE SEQUENCE [LARGE SCALE GENOMIC DNA]</scope>
    <source>
        <strain evidence="4">type strain: CIP110230</strain>
        <strain evidence="3">Type strain: CIP110230</strain>
    </source>
</reference>
<keyword evidence="1" id="KW-0812">Transmembrane</keyword>
<evidence type="ECO:0000313" key="5">
    <source>
        <dbReference type="Proteomes" id="UP000045840"/>
    </source>
</evidence>
<reference evidence="5" key="3">
    <citation type="submission" date="2015-03" db="EMBL/GenBank/DDBJ databases">
        <authorList>
            <consortium name="Pathogen Informatics"/>
        </authorList>
    </citation>
    <scope>NUCLEOTIDE SEQUENCE [LARGE SCALE GENOMIC DNA]</scope>
    <source>
        <strain evidence="5">A125KOH2</strain>
    </source>
</reference>
<evidence type="ECO:0000256" key="1">
    <source>
        <dbReference type="SAM" id="Phobius"/>
    </source>
</evidence>
<keyword evidence="1" id="KW-0472">Membrane</keyword>
<keyword evidence="1" id="KW-1133">Transmembrane helix</keyword>
<feature type="transmembrane region" description="Helical" evidence="1">
    <location>
        <begin position="6"/>
        <end position="23"/>
    </location>
</feature>
<dbReference type="EMBL" id="CWJL01000101">
    <property type="protein sequence ID" value="CRY69737.1"/>
    <property type="molecule type" value="Genomic_DNA"/>
</dbReference>
<dbReference type="Proteomes" id="UP000044625">
    <property type="component" value="Unassembled WGS sequence"/>
</dbReference>
<evidence type="ECO:0000313" key="3">
    <source>
        <dbReference type="EMBL" id="CRY69737.1"/>
    </source>
</evidence>
<sequence>MTYTTAWIISYVAALITAVYMISKRTARMADELRFQGADDKMVDQLYKEMAIPSFFAILQATIITGTLFGAVSSALIYFT</sequence>
<reference evidence="2" key="2">
    <citation type="submission" date="2015-03" db="EMBL/GenBank/DDBJ databases">
        <authorList>
            <person name="Murphy D."/>
        </authorList>
    </citation>
    <scope>NUCLEOTIDE SEQUENCE [LARGE SCALE GENOMIC DNA]</scope>
    <source>
        <strain evidence="2">A125KOH2</strain>
    </source>
</reference>
<dbReference type="RefSeq" id="WP_038636067.1">
    <property type="nucleotide sequence ID" value="NZ_CAWMMU010000101.1"/>
</dbReference>